<dbReference type="InterPro" id="IPR026004">
    <property type="entry name" value="Septum_form"/>
</dbReference>
<gene>
    <name evidence="3" type="ORF">N1032_09805</name>
</gene>
<feature type="region of interest" description="Disordered" evidence="1">
    <location>
        <begin position="1"/>
        <end position="26"/>
    </location>
</feature>
<comment type="caution">
    <text evidence="3">The sequence shown here is derived from an EMBL/GenBank/DDBJ whole genome shotgun (WGS) entry which is preliminary data.</text>
</comment>
<keyword evidence="4" id="KW-1185">Reference proteome</keyword>
<accession>A0ABT2H258</accession>
<dbReference type="EMBL" id="JANLCJ010000003">
    <property type="protein sequence ID" value="MCS5734031.1"/>
    <property type="molecule type" value="Genomic_DNA"/>
</dbReference>
<protein>
    <submittedName>
        <fullName evidence="3">Septum formation family protein</fullName>
    </submittedName>
</protein>
<evidence type="ECO:0000259" key="2">
    <source>
        <dbReference type="Pfam" id="PF13845"/>
    </source>
</evidence>
<proteinExistence type="predicted"/>
<dbReference type="Proteomes" id="UP001165586">
    <property type="component" value="Unassembled WGS sequence"/>
</dbReference>
<sequence>MTRAERAGASRPAVTGATTERSAPAPARRVLTRHVLARRAPALGALALCLGLALAGCTAADSGADGPGAASGSGSTPNAEAQPEQNDTDVFTISVGQCFDDAPGTEVTEVPVVDCGDPHDFEVYADFDLSGDDFPGESDVADSAESGCLDEFEPFVGIAYDDSQYAYSYFAPTERSWSEGDDRLVSCIIGDPDGPVTGSLAGVAE</sequence>
<reference evidence="3" key="1">
    <citation type="submission" date="2022-08" db="EMBL/GenBank/DDBJ databases">
        <authorList>
            <person name="Deng Y."/>
            <person name="Han X.-F."/>
            <person name="Zhang Y.-Q."/>
        </authorList>
    </citation>
    <scope>NUCLEOTIDE SEQUENCE</scope>
    <source>
        <strain evidence="3">CPCC 203386</strain>
    </source>
</reference>
<organism evidence="3 4">
    <name type="scientific">Herbiconiux daphne</name>
    <dbReference type="NCBI Taxonomy" id="2970914"/>
    <lineage>
        <taxon>Bacteria</taxon>
        <taxon>Bacillati</taxon>
        <taxon>Actinomycetota</taxon>
        <taxon>Actinomycetes</taxon>
        <taxon>Micrococcales</taxon>
        <taxon>Microbacteriaceae</taxon>
        <taxon>Herbiconiux</taxon>
    </lineage>
</organism>
<name>A0ABT2H258_9MICO</name>
<feature type="region of interest" description="Disordered" evidence="1">
    <location>
        <begin position="63"/>
        <end position="85"/>
    </location>
</feature>
<evidence type="ECO:0000256" key="1">
    <source>
        <dbReference type="SAM" id="MobiDB-lite"/>
    </source>
</evidence>
<dbReference type="Pfam" id="PF13845">
    <property type="entry name" value="Septum_form"/>
    <property type="match status" value="1"/>
</dbReference>
<evidence type="ECO:0000313" key="4">
    <source>
        <dbReference type="Proteomes" id="UP001165586"/>
    </source>
</evidence>
<dbReference type="RefSeq" id="WP_259538877.1">
    <property type="nucleotide sequence ID" value="NZ_JANLCJ010000003.1"/>
</dbReference>
<feature type="domain" description="Septum formation-related" evidence="2">
    <location>
        <begin position="96"/>
        <end position="188"/>
    </location>
</feature>
<evidence type="ECO:0000313" key="3">
    <source>
        <dbReference type="EMBL" id="MCS5734031.1"/>
    </source>
</evidence>